<accession>A0A182SFQ9</accession>
<dbReference type="PROSITE" id="PS51194">
    <property type="entry name" value="HELICASE_CTER"/>
    <property type="match status" value="1"/>
</dbReference>
<keyword evidence="4" id="KW-1185">Reference proteome</keyword>
<organism evidence="3 4">
    <name type="scientific">Anopheles maculatus</name>
    <dbReference type="NCBI Taxonomy" id="74869"/>
    <lineage>
        <taxon>Eukaryota</taxon>
        <taxon>Metazoa</taxon>
        <taxon>Ecdysozoa</taxon>
        <taxon>Arthropoda</taxon>
        <taxon>Hexapoda</taxon>
        <taxon>Insecta</taxon>
        <taxon>Pterygota</taxon>
        <taxon>Neoptera</taxon>
        <taxon>Endopterygota</taxon>
        <taxon>Diptera</taxon>
        <taxon>Nematocera</taxon>
        <taxon>Culicoidea</taxon>
        <taxon>Culicidae</taxon>
        <taxon>Anophelinae</taxon>
        <taxon>Anopheles</taxon>
        <taxon>Anopheles maculatus group</taxon>
    </lineage>
</organism>
<protein>
    <submittedName>
        <fullName evidence="3">Helicase C-terminal domain-containing protein</fullName>
    </submittedName>
</protein>
<name>A0A182SFQ9_9DIPT</name>
<dbReference type="PANTHER" id="PTHR47958">
    <property type="entry name" value="ATP-DEPENDENT RNA HELICASE DBP3"/>
    <property type="match status" value="1"/>
</dbReference>
<feature type="compositionally biased region" description="Basic residues" evidence="1">
    <location>
        <begin position="73"/>
        <end position="107"/>
    </location>
</feature>
<evidence type="ECO:0000256" key="1">
    <source>
        <dbReference type="SAM" id="MobiDB-lite"/>
    </source>
</evidence>
<dbReference type="EnsemblMetazoa" id="AMAM005890-RA">
    <property type="protein sequence ID" value="AMAM005890-PA"/>
    <property type="gene ID" value="AMAM005890"/>
</dbReference>
<dbReference type="Gene3D" id="3.40.50.300">
    <property type="entry name" value="P-loop containing nucleotide triphosphate hydrolases"/>
    <property type="match status" value="1"/>
</dbReference>
<evidence type="ECO:0000313" key="4">
    <source>
        <dbReference type="Proteomes" id="UP000075901"/>
    </source>
</evidence>
<feature type="region of interest" description="Disordered" evidence="1">
    <location>
        <begin position="72"/>
        <end position="207"/>
    </location>
</feature>
<feature type="domain" description="Helicase C-terminal" evidence="2">
    <location>
        <begin position="1"/>
        <end position="69"/>
    </location>
</feature>
<evidence type="ECO:0000259" key="2">
    <source>
        <dbReference type="PROSITE" id="PS51194"/>
    </source>
</evidence>
<dbReference type="InterPro" id="IPR001650">
    <property type="entry name" value="Helicase_C-like"/>
</dbReference>
<feature type="compositionally biased region" description="Low complexity" evidence="1">
    <location>
        <begin position="137"/>
        <end position="147"/>
    </location>
</feature>
<dbReference type="InterPro" id="IPR027417">
    <property type="entry name" value="P-loop_NTPase"/>
</dbReference>
<proteinExistence type="predicted"/>
<reference evidence="3" key="2">
    <citation type="submission" date="2020-05" db="UniProtKB">
        <authorList>
            <consortium name="EnsemblMetazoa"/>
        </authorList>
    </citation>
    <scope>IDENTIFICATION</scope>
    <source>
        <strain evidence="3">maculatus3</strain>
    </source>
</reference>
<feature type="compositionally biased region" description="Basic and acidic residues" evidence="1">
    <location>
        <begin position="188"/>
        <end position="207"/>
    </location>
</feature>
<sequence>VDDVKFVINFDFPTTSEDYIHRIGRTGRCNNTGTAYTFFTPNNASKARDLIDVLKEAKQVINPKLVELANMKIKGRGNRHMTSRYPRERRSRSRSKSKSRSPVRNRRPALPDRRRSHTRSRSPVRRSPVVRRDIRPRAGGASSPGRRSISRSPRRSGSVARRRLVPVTRKPSRSPPPNRSPAVNRRVNGREQKNGRSLSRERDRDRD</sequence>
<feature type="compositionally biased region" description="Basic residues" evidence="1">
    <location>
        <begin position="114"/>
        <end position="124"/>
    </location>
</feature>
<dbReference type="AlphaFoldDB" id="A0A182SFQ9"/>
<dbReference type="Pfam" id="PF00271">
    <property type="entry name" value="Helicase_C"/>
    <property type="match status" value="1"/>
</dbReference>
<reference evidence="4" key="1">
    <citation type="submission" date="2013-09" db="EMBL/GenBank/DDBJ databases">
        <title>The Genome Sequence of Anopheles maculatus species B.</title>
        <authorList>
            <consortium name="The Broad Institute Genomics Platform"/>
            <person name="Neafsey D.E."/>
            <person name="Besansky N."/>
            <person name="Howell P."/>
            <person name="Walton C."/>
            <person name="Young S.K."/>
            <person name="Zeng Q."/>
            <person name="Gargeya S."/>
            <person name="Fitzgerald M."/>
            <person name="Haas B."/>
            <person name="Abouelleil A."/>
            <person name="Allen A.W."/>
            <person name="Alvarado L."/>
            <person name="Arachchi H.M."/>
            <person name="Berlin A.M."/>
            <person name="Chapman S.B."/>
            <person name="Gainer-Dewar J."/>
            <person name="Goldberg J."/>
            <person name="Griggs A."/>
            <person name="Gujja S."/>
            <person name="Hansen M."/>
            <person name="Howarth C."/>
            <person name="Imamovic A."/>
            <person name="Ireland A."/>
            <person name="Larimer J."/>
            <person name="McCowan C."/>
            <person name="Murphy C."/>
            <person name="Pearson M."/>
            <person name="Poon T.W."/>
            <person name="Priest M."/>
            <person name="Roberts A."/>
            <person name="Saif S."/>
            <person name="Shea T."/>
            <person name="Sisk P."/>
            <person name="Sykes S."/>
            <person name="Wortman J."/>
            <person name="Nusbaum C."/>
            <person name="Birren B."/>
        </authorList>
    </citation>
    <scope>NUCLEOTIDE SEQUENCE [LARGE SCALE GENOMIC DNA]</scope>
    <source>
        <strain evidence="4">maculatus3</strain>
    </source>
</reference>
<dbReference type="Proteomes" id="UP000075901">
    <property type="component" value="Unassembled WGS sequence"/>
</dbReference>
<dbReference type="VEuPathDB" id="VectorBase:AMAM005890"/>
<feature type="compositionally biased region" description="Basic residues" evidence="1">
    <location>
        <begin position="148"/>
        <end position="164"/>
    </location>
</feature>
<evidence type="ECO:0000313" key="3">
    <source>
        <dbReference type="EnsemblMetazoa" id="AMAM005890-PA"/>
    </source>
</evidence>
<dbReference type="SUPFAM" id="SSF52540">
    <property type="entry name" value="P-loop containing nucleoside triphosphate hydrolases"/>
    <property type="match status" value="1"/>
</dbReference>